<dbReference type="Proteomes" id="UP001224890">
    <property type="component" value="Unassembled WGS sequence"/>
</dbReference>
<dbReference type="RefSeq" id="XP_060424396.1">
    <property type="nucleotide sequence ID" value="XM_060576026.1"/>
</dbReference>
<accession>A0AAJ0ADH4</accession>
<name>A0AAJ0ADH4_9PEZI</name>
<evidence type="ECO:0000256" key="1">
    <source>
        <dbReference type="SAM" id="MobiDB-lite"/>
    </source>
</evidence>
<gene>
    <name evidence="2" type="ORF">BDP55DRAFT_679088</name>
</gene>
<proteinExistence type="predicted"/>
<dbReference type="EMBL" id="JAHMHR010000058">
    <property type="protein sequence ID" value="KAK1659632.1"/>
    <property type="molecule type" value="Genomic_DNA"/>
</dbReference>
<protein>
    <submittedName>
        <fullName evidence="2">Uncharacterized protein</fullName>
    </submittedName>
</protein>
<comment type="caution">
    <text evidence="2">The sequence shown here is derived from an EMBL/GenBank/DDBJ whole genome shotgun (WGS) entry which is preliminary data.</text>
</comment>
<dbReference type="GeneID" id="85460552"/>
<sequence length="52" mass="6000">MRTSSSSTVTSCSDTPRTSNTPEPTVLHRPSFYNQVHENFIKKRCYELLSQH</sequence>
<keyword evidence="3" id="KW-1185">Reference proteome</keyword>
<evidence type="ECO:0000313" key="2">
    <source>
        <dbReference type="EMBL" id="KAK1659632.1"/>
    </source>
</evidence>
<organism evidence="2 3">
    <name type="scientific">Colletotrichum godetiae</name>
    <dbReference type="NCBI Taxonomy" id="1209918"/>
    <lineage>
        <taxon>Eukaryota</taxon>
        <taxon>Fungi</taxon>
        <taxon>Dikarya</taxon>
        <taxon>Ascomycota</taxon>
        <taxon>Pezizomycotina</taxon>
        <taxon>Sordariomycetes</taxon>
        <taxon>Hypocreomycetidae</taxon>
        <taxon>Glomerellales</taxon>
        <taxon>Glomerellaceae</taxon>
        <taxon>Colletotrichum</taxon>
        <taxon>Colletotrichum acutatum species complex</taxon>
    </lineage>
</organism>
<feature type="region of interest" description="Disordered" evidence="1">
    <location>
        <begin position="1"/>
        <end position="28"/>
    </location>
</feature>
<feature type="compositionally biased region" description="Low complexity" evidence="1">
    <location>
        <begin position="1"/>
        <end position="15"/>
    </location>
</feature>
<reference evidence="2" key="1">
    <citation type="submission" date="2021-06" db="EMBL/GenBank/DDBJ databases">
        <title>Comparative genomics, transcriptomics and evolutionary studies reveal genomic signatures of adaptation to plant cell wall in hemibiotrophic fungi.</title>
        <authorList>
            <consortium name="DOE Joint Genome Institute"/>
            <person name="Baroncelli R."/>
            <person name="Diaz J.F."/>
            <person name="Benocci T."/>
            <person name="Peng M."/>
            <person name="Battaglia E."/>
            <person name="Haridas S."/>
            <person name="Andreopoulos W."/>
            <person name="Labutti K."/>
            <person name="Pangilinan J."/>
            <person name="Floch G.L."/>
            <person name="Makela M.R."/>
            <person name="Henrissat B."/>
            <person name="Grigoriev I.V."/>
            <person name="Crouch J.A."/>
            <person name="De Vries R.P."/>
            <person name="Sukno S.A."/>
            <person name="Thon M.R."/>
        </authorList>
    </citation>
    <scope>NUCLEOTIDE SEQUENCE</scope>
    <source>
        <strain evidence="2">CBS 193.32</strain>
    </source>
</reference>
<evidence type="ECO:0000313" key="3">
    <source>
        <dbReference type="Proteomes" id="UP001224890"/>
    </source>
</evidence>
<dbReference type="AlphaFoldDB" id="A0AAJ0ADH4"/>